<evidence type="ECO:0000313" key="1">
    <source>
        <dbReference type="Proteomes" id="UP001732720"/>
    </source>
</evidence>
<keyword evidence="1" id="KW-1185">Reference proteome</keyword>
<evidence type="ECO:0000313" key="2">
    <source>
        <dbReference type="RefSeq" id="XP_073928635.1"/>
    </source>
</evidence>
<proteinExistence type="predicted"/>
<accession>A0AC58MGV6</accession>
<gene>
    <name evidence="2" type="primary">Icoslg</name>
</gene>
<protein>
    <submittedName>
        <fullName evidence="2">ICOS ligand isoform X2</fullName>
    </submittedName>
</protein>
<dbReference type="RefSeq" id="XP_073928635.1">
    <property type="nucleotide sequence ID" value="XM_074072534.1"/>
</dbReference>
<organism evidence="1 2">
    <name type="scientific">Castor canadensis</name>
    <name type="common">American beaver</name>
    <dbReference type="NCBI Taxonomy" id="51338"/>
    <lineage>
        <taxon>Eukaryota</taxon>
        <taxon>Metazoa</taxon>
        <taxon>Chordata</taxon>
        <taxon>Craniata</taxon>
        <taxon>Vertebrata</taxon>
        <taxon>Euteleostomi</taxon>
        <taxon>Mammalia</taxon>
        <taxon>Eutheria</taxon>
        <taxon>Euarchontoglires</taxon>
        <taxon>Glires</taxon>
        <taxon>Rodentia</taxon>
        <taxon>Castorimorpha</taxon>
        <taxon>Castoridae</taxon>
        <taxon>Castor</taxon>
    </lineage>
</organism>
<sequence>MLLRSPGLLLLLLSGLRAATQEKEVRAMVGSTVELKCIYPEENSFDLNDLYVYWQISGSNTVVTYYLPKNSSAGHENNHYKNRAHLSLDSMKQGDFSLSLQNVTPQDAQKFNCLVFRESLQLGKILEMEVSLHVAANYSLPVISTPSSESRDPELTFTCRSTNGYPRPNVYWINETDNSPLDKALQNDTVSLNSQGLYDVVSILRIPWTPNMNVGCCVENVLLHQNLTGRSQTERSSGTEGRITETPDSLQKEDNVVIFITLALLLVSVIVAVVIYMGKSKCPHRNYTAGWPGEPLICDPISHPEQEQAGAQAATVVCELTDHT</sequence>
<name>A0AC58MGV6_CASCN</name>
<dbReference type="Proteomes" id="UP001732720">
    <property type="component" value="Chromosome 5"/>
</dbReference>
<reference evidence="2" key="1">
    <citation type="submission" date="2025-08" db="UniProtKB">
        <authorList>
            <consortium name="RefSeq"/>
        </authorList>
    </citation>
    <scope>IDENTIFICATION</scope>
</reference>